<sequence length="219" mass="25473">MVNSFTHTAAPCTNIHHMHYYNHTSTFTTKANDSFYLVLRKYHSDIHVEVVPFQSALSTSGHHYQFLDCFGSTLLYHVVYDSINEKLKAFSYYFLLHIQHFRLSCDPNIVYDSVNEKLNTSGYYFLRHLQHFRLSCDPNVVYDSINEKLNTSSHCFLCHFQHFCLSCDLKHNKQSCSECKRCAELWTEDSNSFGQSCACVISGRCCNDLAMRLVTEEKE</sequence>
<accession>A0A8H3UTC1</accession>
<organism evidence="1 2">
    <name type="scientific">Venturia inaequalis</name>
    <name type="common">Apple scab fungus</name>
    <dbReference type="NCBI Taxonomy" id="5025"/>
    <lineage>
        <taxon>Eukaryota</taxon>
        <taxon>Fungi</taxon>
        <taxon>Dikarya</taxon>
        <taxon>Ascomycota</taxon>
        <taxon>Pezizomycotina</taxon>
        <taxon>Dothideomycetes</taxon>
        <taxon>Pleosporomycetidae</taxon>
        <taxon>Venturiales</taxon>
        <taxon>Venturiaceae</taxon>
        <taxon>Venturia</taxon>
    </lineage>
</organism>
<dbReference type="EMBL" id="WNWS01000198">
    <property type="protein sequence ID" value="KAE9975298.1"/>
    <property type="molecule type" value="Genomic_DNA"/>
</dbReference>
<dbReference type="Proteomes" id="UP000447873">
    <property type="component" value="Unassembled WGS sequence"/>
</dbReference>
<evidence type="ECO:0000313" key="2">
    <source>
        <dbReference type="Proteomes" id="UP000447873"/>
    </source>
</evidence>
<evidence type="ECO:0000313" key="1">
    <source>
        <dbReference type="EMBL" id="KAE9975298.1"/>
    </source>
</evidence>
<reference evidence="1 2" key="1">
    <citation type="submission" date="2018-12" db="EMBL/GenBank/DDBJ databases">
        <title>Venturia inaequalis Genome Resource.</title>
        <authorList>
            <person name="Lichtner F.J."/>
        </authorList>
    </citation>
    <scope>NUCLEOTIDE SEQUENCE [LARGE SCALE GENOMIC DNA]</scope>
    <source>
        <strain evidence="1 2">120213</strain>
    </source>
</reference>
<protein>
    <submittedName>
        <fullName evidence="1">Uncharacterized protein</fullName>
    </submittedName>
</protein>
<name>A0A8H3UTC1_VENIN</name>
<dbReference type="AlphaFoldDB" id="A0A8H3UTC1"/>
<proteinExistence type="predicted"/>
<comment type="caution">
    <text evidence="1">The sequence shown here is derived from an EMBL/GenBank/DDBJ whole genome shotgun (WGS) entry which is preliminary data.</text>
</comment>
<gene>
    <name evidence="1" type="ORF">EG328_003267</name>
</gene>